<comment type="caution">
    <text evidence="1">The sequence shown here is derived from an EMBL/GenBank/DDBJ whole genome shotgun (WGS) entry which is preliminary data.</text>
</comment>
<dbReference type="RefSeq" id="WP_343886006.1">
    <property type="nucleotide sequence ID" value="NZ_BAAAKI010000012.1"/>
</dbReference>
<dbReference type="Pfam" id="PF06821">
    <property type="entry name" value="Ser_hydrolase"/>
    <property type="match status" value="1"/>
</dbReference>
<reference evidence="2" key="1">
    <citation type="journal article" date="2019" name="Int. J. Syst. Evol. Microbiol.">
        <title>The Global Catalogue of Microorganisms (GCM) 10K type strain sequencing project: providing services to taxonomists for standard genome sequencing and annotation.</title>
        <authorList>
            <consortium name="The Broad Institute Genomics Platform"/>
            <consortium name="The Broad Institute Genome Sequencing Center for Infectious Disease"/>
            <person name="Wu L."/>
            <person name="Ma J."/>
        </authorList>
    </citation>
    <scope>NUCLEOTIDE SEQUENCE [LARGE SCALE GENOMIC DNA]</scope>
    <source>
        <strain evidence="2">CGMCC 1.15277</strain>
    </source>
</reference>
<dbReference type="Gene3D" id="3.40.50.1820">
    <property type="entry name" value="alpha/beta hydrolase"/>
    <property type="match status" value="1"/>
</dbReference>
<keyword evidence="2" id="KW-1185">Reference proteome</keyword>
<organism evidence="1 2">
    <name type="scientific">Luteococcus sanguinis</name>
    <dbReference type="NCBI Taxonomy" id="174038"/>
    <lineage>
        <taxon>Bacteria</taxon>
        <taxon>Bacillati</taxon>
        <taxon>Actinomycetota</taxon>
        <taxon>Actinomycetes</taxon>
        <taxon>Propionibacteriales</taxon>
        <taxon>Propionibacteriaceae</taxon>
        <taxon>Luteococcus</taxon>
    </lineage>
</organism>
<evidence type="ECO:0000313" key="1">
    <source>
        <dbReference type="EMBL" id="MFC6395925.1"/>
    </source>
</evidence>
<keyword evidence="1" id="KW-0378">Hydrolase</keyword>
<dbReference type="SUPFAM" id="SSF53474">
    <property type="entry name" value="alpha/beta-Hydrolases"/>
    <property type="match status" value="1"/>
</dbReference>
<dbReference type="InterPro" id="IPR010662">
    <property type="entry name" value="RBBP9/YdeN"/>
</dbReference>
<dbReference type="Proteomes" id="UP001596266">
    <property type="component" value="Unassembled WGS sequence"/>
</dbReference>
<dbReference type="GO" id="GO:0016787">
    <property type="term" value="F:hydrolase activity"/>
    <property type="evidence" value="ECO:0007669"/>
    <property type="project" value="UniProtKB-KW"/>
</dbReference>
<dbReference type="EMBL" id="JBHSUA010000008">
    <property type="protein sequence ID" value="MFC6395925.1"/>
    <property type="molecule type" value="Genomic_DNA"/>
</dbReference>
<evidence type="ECO:0000313" key="2">
    <source>
        <dbReference type="Proteomes" id="UP001596266"/>
    </source>
</evidence>
<proteinExistence type="predicted"/>
<dbReference type="InterPro" id="IPR029058">
    <property type="entry name" value="AB_hydrolase_fold"/>
</dbReference>
<protein>
    <submittedName>
        <fullName evidence="1">RBBP9/YdeN family alpha/beta hydrolase</fullName>
    </submittedName>
</protein>
<sequence length="183" mass="20029">MPTSFEHRYVIAPGWHGSGAEHWQTHWERAWGNQAVRVQIESWEHPDLDDYLTSLDDAVGAAKLCTIVAHSLGTWAAAEWARTRQPSNVRLLLVAPPDPDAESFPRDEAPTFVLDARPIGVPALVVASTDDPYDTEPAARRIAAAWGAPIEVVGAHGHLNSASRLGMWPVGQALLARLEHMPL</sequence>
<name>A0ABW1WXE4_9ACTN</name>
<gene>
    <name evidence="1" type="ORF">ACFP57_02800</name>
</gene>
<accession>A0ABW1WXE4</accession>